<feature type="transmembrane region" description="Helical" evidence="1">
    <location>
        <begin position="9"/>
        <end position="31"/>
    </location>
</feature>
<accession>A0ABS4EED6</accession>
<organism evidence="2 3">
    <name type="scientific">Metaclostridioides mangenotii</name>
    <dbReference type="NCBI Taxonomy" id="1540"/>
    <lineage>
        <taxon>Bacteria</taxon>
        <taxon>Bacillati</taxon>
        <taxon>Bacillota</taxon>
        <taxon>Clostridia</taxon>
        <taxon>Peptostreptococcales</taxon>
        <taxon>Peptostreptococcaceae</taxon>
        <taxon>Metaclostridioides</taxon>
    </lineage>
</organism>
<keyword evidence="1" id="KW-0472">Membrane</keyword>
<reference evidence="2 3" key="1">
    <citation type="submission" date="2021-03" db="EMBL/GenBank/DDBJ databases">
        <title>Genomic Encyclopedia of Type Strains, Phase IV (KMG-IV): sequencing the most valuable type-strain genomes for metagenomic binning, comparative biology and taxonomic classification.</title>
        <authorList>
            <person name="Goeker M."/>
        </authorList>
    </citation>
    <scope>NUCLEOTIDE SEQUENCE [LARGE SCALE GENOMIC DNA]</scope>
    <source>
        <strain evidence="2 3">DSM 1289</strain>
    </source>
</reference>
<dbReference type="Proteomes" id="UP000767291">
    <property type="component" value="Unassembled WGS sequence"/>
</dbReference>
<keyword evidence="1" id="KW-1133">Transmembrane helix</keyword>
<comment type="caution">
    <text evidence="2">The sequence shown here is derived from an EMBL/GenBank/DDBJ whole genome shotgun (WGS) entry which is preliminary data.</text>
</comment>
<sequence>MNIRFNMKGLVYGIIILALILGGFLVIPGMFVEKTKSIDYTVLQREAVPEKILDMMDKYTNEERALVAKMGSKIYIMVTRGEKKFGIEMDSIEKFDEEGKEVVRVKAKYKNKEDSMPYLIVETNLENLPDRVELEISK</sequence>
<gene>
    <name evidence="2" type="ORF">J2Z43_002758</name>
</gene>
<keyword evidence="3" id="KW-1185">Reference proteome</keyword>
<keyword evidence="1" id="KW-0812">Transmembrane</keyword>
<name>A0ABS4EED6_9FIRM</name>
<dbReference type="EMBL" id="JAGGJX010000008">
    <property type="protein sequence ID" value="MBP1856306.1"/>
    <property type="molecule type" value="Genomic_DNA"/>
</dbReference>
<evidence type="ECO:0000313" key="2">
    <source>
        <dbReference type="EMBL" id="MBP1856306.1"/>
    </source>
</evidence>
<evidence type="ECO:0000313" key="3">
    <source>
        <dbReference type="Proteomes" id="UP000767291"/>
    </source>
</evidence>
<proteinExistence type="predicted"/>
<evidence type="ECO:0000256" key="1">
    <source>
        <dbReference type="SAM" id="Phobius"/>
    </source>
</evidence>
<protein>
    <submittedName>
        <fullName evidence="2">Uncharacterized protein</fullName>
    </submittedName>
</protein>